<evidence type="ECO:0000259" key="1">
    <source>
        <dbReference type="PROSITE" id="PS50943"/>
    </source>
</evidence>
<gene>
    <name evidence="2" type="ORF">EIW28_14930</name>
</gene>
<evidence type="ECO:0000313" key="2">
    <source>
        <dbReference type="EMBL" id="RRR98210.1"/>
    </source>
</evidence>
<dbReference type="EMBL" id="RSEB01000004">
    <property type="protein sequence ID" value="RRR98210.1"/>
    <property type="molecule type" value="Genomic_DNA"/>
</dbReference>
<dbReference type="CDD" id="cd00093">
    <property type="entry name" value="HTH_XRE"/>
    <property type="match status" value="1"/>
</dbReference>
<feature type="domain" description="HTH cro/C1-type" evidence="1">
    <location>
        <begin position="40"/>
        <end position="91"/>
    </location>
</feature>
<dbReference type="Pfam" id="PF13560">
    <property type="entry name" value="HTH_31"/>
    <property type="match status" value="1"/>
</dbReference>
<dbReference type="PROSITE" id="PS50943">
    <property type="entry name" value="HTH_CROC1"/>
    <property type="match status" value="1"/>
</dbReference>
<accession>A0A426UV67</accession>
<dbReference type="GO" id="GO:0003677">
    <property type="term" value="F:DNA binding"/>
    <property type="evidence" value="ECO:0007669"/>
    <property type="project" value="InterPro"/>
</dbReference>
<proteinExistence type="predicted"/>
<dbReference type="SUPFAM" id="SSF47413">
    <property type="entry name" value="lambda repressor-like DNA-binding domains"/>
    <property type="match status" value="1"/>
</dbReference>
<dbReference type="Proteomes" id="UP000277256">
    <property type="component" value="Unassembled WGS sequence"/>
</dbReference>
<dbReference type="SMART" id="SM00530">
    <property type="entry name" value="HTH_XRE"/>
    <property type="match status" value="1"/>
</dbReference>
<evidence type="ECO:0000313" key="3">
    <source>
        <dbReference type="Proteomes" id="UP000277256"/>
    </source>
</evidence>
<dbReference type="InterPro" id="IPR001387">
    <property type="entry name" value="Cro/C1-type_HTH"/>
</dbReference>
<protein>
    <submittedName>
        <fullName evidence="2">XRE family transcriptional regulator</fullName>
    </submittedName>
</protein>
<name>A0A426UV67_9ACTN</name>
<reference evidence="2 3" key="1">
    <citation type="submission" date="2018-12" db="EMBL/GenBank/DDBJ databases">
        <title>Glycomyces sp. YIM 121974 draft genome.</title>
        <authorList>
            <person name="Li Q."/>
        </authorList>
    </citation>
    <scope>NUCLEOTIDE SEQUENCE [LARGE SCALE GENOMIC DNA]</scope>
    <source>
        <strain evidence="2 3">YIM 121974</strain>
    </source>
</reference>
<dbReference type="AlphaFoldDB" id="A0A426UV67"/>
<sequence length="428" mass="46779">MKIRVQTVAMWQRHLYAEADPGGMQHVANEPIGERIMTRRKLRGLSIRRAAELADMSASTWSRIENGLRGADNLQILASMSMVLRCSVMDLIGDGYVSLTSDGVGLVDDVHDILAALIETALEDEATADPAALDYLNAEADLLEELYRRGDFTGTAARLAPFLRRLHATAVTATDTTIATRTRELTVQAAHRTMNVMRSTGQRADTYLAGERARDAAAELDDLSLKGIAAFTRAHAALSCGSMERGHKFAAAGLRMLDGNLDDNRTMAVAGQLHLTSAMTLYGLKRESDAETHLAEAENLAARTGDCGQELGWFGPTNLAFWMVAMEVDRDPRQAIAIANTTNPRAIDAPTRQASFYLDAARACARIGTRDSDRAAIRMIASAEHVAPQRIRFNPLAREVLRIVVRRTKENAIDPQLRGLCERIGVKA</sequence>
<dbReference type="InterPro" id="IPR010982">
    <property type="entry name" value="Lambda_DNA-bd_dom_sf"/>
</dbReference>
<comment type="caution">
    <text evidence="2">The sequence shown here is derived from an EMBL/GenBank/DDBJ whole genome shotgun (WGS) entry which is preliminary data.</text>
</comment>
<organism evidence="2 3">
    <name type="scientific">Glycomyces terrestris</name>
    <dbReference type="NCBI Taxonomy" id="2493553"/>
    <lineage>
        <taxon>Bacteria</taxon>
        <taxon>Bacillati</taxon>
        <taxon>Actinomycetota</taxon>
        <taxon>Actinomycetes</taxon>
        <taxon>Glycomycetales</taxon>
        <taxon>Glycomycetaceae</taxon>
        <taxon>Glycomyces</taxon>
    </lineage>
</organism>
<keyword evidence="3" id="KW-1185">Reference proteome</keyword>
<dbReference type="Gene3D" id="1.10.260.40">
    <property type="entry name" value="lambda repressor-like DNA-binding domains"/>
    <property type="match status" value="1"/>
</dbReference>